<organism evidence="4 5">
    <name type="scientific">Rouxiella badensis</name>
    <dbReference type="NCBI Taxonomy" id="1646377"/>
    <lineage>
        <taxon>Bacteria</taxon>
        <taxon>Pseudomonadati</taxon>
        <taxon>Pseudomonadota</taxon>
        <taxon>Gammaproteobacteria</taxon>
        <taxon>Enterobacterales</taxon>
        <taxon>Yersiniaceae</taxon>
        <taxon>Rouxiella</taxon>
    </lineage>
</organism>
<keyword evidence="5" id="KW-1185">Reference proteome</keyword>
<gene>
    <name evidence="4" type="ORF">BS640_18300</name>
</gene>
<dbReference type="InterPro" id="IPR013328">
    <property type="entry name" value="6PGD_dom2"/>
</dbReference>
<feature type="domain" description="6-phosphogluconate dehydrogenase NADP-binding" evidence="2">
    <location>
        <begin position="13"/>
        <end position="154"/>
    </location>
</feature>
<evidence type="ECO:0000313" key="5">
    <source>
        <dbReference type="Proteomes" id="UP000192536"/>
    </source>
</evidence>
<dbReference type="AlphaFoldDB" id="A0A1X0WB63"/>
<dbReference type="GO" id="GO:0050661">
    <property type="term" value="F:NADP binding"/>
    <property type="evidence" value="ECO:0007669"/>
    <property type="project" value="InterPro"/>
</dbReference>
<keyword evidence="1" id="KW-0560">Oxidoreductase</keyword>
<evidence type="ECO:0000259" key="2">
    <source>
        <dbReference type="Pfam" id="PF03446"/>
    </source>
</evidence>
<feature type="domain" description="Phosphogluconate dehydrogenase NAD-binding putative C-terminal" evidence="3">
    <location>
        <begin position="200"/>
        <end position="270"/>
    </location>
</feature>
<dbReference type="Proteomes" id="UP000192536">
    <property type="component" value="Unassembled WGS sequence"/>
</dbReference>
<dbReference type="RefSeq" id="WP_084913059.1">
    <property type="nucleotide sequence ID" value="NZ_JBAWCI010000049.1"/>
</dbReference>
<dbReference type="Gene3D" id="3.40.50.720">
    <property type="entry name" value="NAD(P)-binding Rossmann-like Domain"/>
    <property type="match status" value="1"/>
</dbReference>
<dbReference type="InterPro" id="IPR015814">
    <property type="entry name" value="Pgluconate_DH_NAD-bd_C"/>
</dbReference>
<dbReference type="STRING" id="1646377.BS640_18300"/>
<dbReference type="InterPro" id="IPR008927">
    <property type="entry name" value="6-PGluconate_DH-like_C_sf"/>
</dbReference>
<dbReference type="SUPFAM" id="SSF51735">
    <property type="entry name" value="NAD(P)-binding Rossmann-fold domains"/>
    <property type="match status" value="1"/>
</dbReference>
<evidence type="ECO:0000313" key="4">
    <source>
        <dbReference type="EMBL" id="ORJ24042.1"/>
    </source>
</evidence>
<evidence type="ECO:0000259" key="3">
    <source>
        <dbReference type="Pfam" id="PF09130"/>
    </source>
</evidence>
<dbReference type="EMBL" id="MRWE01000036">
    <property type="protein sequence ID" value="ORJ24042.1"/>
    <property type="molecule type" value="Genomic_DNA"/>
</dbReference>
<reference evidence="4 5" key="1">
    <citation type="journal article" date="2017" name="Int. J. Syst. Evol. Microbiol.">
        <title>Rouxiella badensis sp. nov. and Rouxiella silvae sp. nov. isolated from peat bog soil in Germany and emendation of the genus description.</title>
        <authorList>
            <person name="Le Fleche-Mateos A."/>
            <person name="Kugler J.H."/>
            <person name="Hansen S.H."/>
            <person name="Syldatk C."/>
            <person name="Hausmann R."/>
            <person name="Lomprez F."/>
            <person name="Vandenbogaert M."/>
            <person name="Manuguerra J.C."/>
            <person name="Grimont P.A."/>
        </authorList>
    </citation>
    <scope>NUCLEOTIDE SEQUENCE [LARGE SCALE GENOMIC DNA]</scope>
    <source>
        <strain evidence="4 5">DSM 100043</strain>
    </source>
</reference>
<dbReference type="GO" id="GO:0016616">
    <property type="term" value="F:oxidoreductase activity, acting on the CH-OH group of donors, NAD or NADP as acceptor"/>
    <property type="evidence" value="ECO:0007669"/>
    <property type="project" value="UniProtKB-ARBA"/>
</dbReference>
<protein>
    <submittedName>
        <fullName evidence="4">6-phosphogluconate dehydrogenase</fullName>
    </submittedName>
</protein>
<name>A0A1X0WB63_9GAMM</name>
<evidence type="ECO:0000256" key="1">
    <source>
        <dbReference type="ARBA" id="ARBA00023002"/>
    </source>
</evidence>
<dbReference type="SUPFAM" id="SSF48179">
    <property type="entry name" value="6-phosphogluconate dehydrogenase C-terminal domain-like"/>
    <property type="match status" value="1"/>
</dbReference>
<accession>A0A1X0WB63</accession>
<proteinExistence type="predicted"/>
<dbReference type="Pfam" id="PF09130">
    <property type="entry name" value="DUF1932"/>
    <property type="match status" value="1"/>
</dbReference>
<dbReference type="Gene3D" id="1.10.1040.10">
    <property type="entry name" value="N-(1-d-carboxylethyl)-l-norvaline Dehydrogenase, domain 2"/>
    <property type="match status" value="1"/>
</dbReference>
<dbReference type="Pfam" id="PF03446">
    <property type="entry name" value="NAD_binding_2"/>
    <property type="match status" value="1"/>
</dbReference>
<comment type="caution">
    <text evidence="4">The sequence shown here is derived from an EMBL/GenBank/DDBJ whole genome shotgun (WGS) entry which is preliminary data.</text>
</comment>
<sequence length="302" mass="33068">MATPDLELNVRRVALIGLGEVGTILATDLKANYPELAIVAFDLLHDKPAMQQKAQDLSIRMATSLSQAVEESQLIFSAVTAAQALSVAEHAATLIGRGQTFLDLNSVSPNTKRQAAEFISRHGGEYVDVAVMAPFPPARLKTPLLLGGKQAQATRLWLNARGFNSQVHSTEVGEASAIKMCRSVMIKGLEALTTECLSAARQYGVEKEVLASLHASFPSLGWDDKLPHYLISRVAEHGKRRAEEMREVVKTLEDVGVVPHQSKATVETQQGFIDALTAHSLSYRDLVPFDWEKTVDRLYKSH</sequence>
<dbReference type="InterPro" id="IPR006115">
    <property type="entry name" value="6PGDH_NADP-bd"/>
</dbReference>
<dbReference type="InterPro" id="IPR036291">
    <property type="entry name" value="NAD(P)-bd_dom_sf"/>
</dbReference>